<organism evidence="2 3">
    <name type="scientific">Beta vulgaris subsp. vulgaris</name>
    <name type="common">Beet</name>
    <dbReference type="NCBI Taxonomy" id="3555"/>
    <lineage>
        <taxon>Eukaryota</taxon>
        <taxon>Viridiplantae</taxon>
        <taxon>Streptophyta</taxon>
        <taxon>Embryophyta</taxon>
        <taxon>Tracheophyta</taxon>
        <taxon>Spermatophyta</taxon>
        <taxon>Magnoliopsida</taxon>
        <taxon>eudicotyledons</taxon>
        <taxon>Gunneridae</taxon>
        <taxon>Pentapetalae</taxon>
        <taxon>Caryophyllales</taxon>
        <taxon>Chenopodiaceae</taxon>
        <taxon>Betoideae</taxon>
        <taxon>Beta</taxon>
    </lineage>
</organism>
<dbReference type="GO" id="GO:0000226">
    <property type="term" value="P:microtubule cytoskeleton organization"/>
    <property type="evidence" value="ECO:0007669"/>
    <property type="project" value="InterPro"/>
</dbReference>
<dbReference type="PANTHER" id="PTHR43254:SF3">
    <property type="entry name" value="C-TERMINAL BINDING PROTEIN AN"/>
    <property type="match status" value="1"/>
</dbReference>
<evidence type="ECO:0000313" key="2">
    <source>
        <dbReference type="EMBL" id="KMT13346.1"/>
    </source>
</evidence>
<dbReference type="SUPFAM" id="SSF51735">
    <property type="entry name" value="NAD(P)-binding Rossmann-fold domains"/>
    <property type="match status" value="1"/>
</dbReference>
<dbReference type="PANTHER" id="PTHR43254">
    <property type="entry name" value="C-TERMINAL BINDING PROTEIN AN-RELATED"/>
    <property type="match status" value="1"/>
</dbReference>
<dbReference type="EMBL" id="KQ090076">
    <property type="protein sequence ID" value="KMT13346.1"/>
    <property type="molecule type" value="Genomic_DNA"/>
</dbReference>
<dbReference type="AlphaFoldDB" id="A0A0J8FBY0"/>
<dbReference type="Gramene" id="KMT13346">
    <property type="protein sequence ID" value="KMT13346"/>
    <property type="gene ID" value="BVRB_4g084370"/>
</dbReference>
<protein>
    <recommendedName>
        <fullName evidence="1">D-isomer specific 2-hydroxyacid dehydrogenase NAD-binding domain-containing protein</fullName>
    </recommendedName>
</protein>
<dbReference type="InterPro" id="IPR006140">
    <property type="entry name" value="D-isomer_DH_NAD-bd"/>
</dbReference>
<feature type="domain" description="D-isomer specific 2-hydroxyacid dehydrogenase NAD-binding" evidence="1">
    <location>
        <begin position="2"/>
        <end position="56"/>
    </location>
</feature>
<dbReference type="eggNOG" id="KOG0067">
    <property type="taxonomic scope" value="Eukaryota"/>
</dbReference>
<dbReference type="Proteomes" id="UP000035740">
    <property type="component" value="Chromosome 4"/>
</dbReference>
<keyword evidence="3" id="KW-1185">Reference proteome</keyword>
<dbReference type="OMA" id="CLQNIKP"/>
<accession>A0A0J8FBY0</accession>
<dbReference type="Pfam" id="PF02826">
    <property type="entry name" value="2-Hacid_dh_C"/>
    <property type="match status" value="1"/>
</dbReference>
<dbReference type="InterPro" id="IPR036291">
    <property type="entry name" value="NAD(P)-bd_dom_sf"/>
</dbReference>
<dbReference type="GO" id="GO:0051287">
    <property type="term" value="F:NAD binding"/>
    <property type="evidence" value="ECO:0007669"/>
    <property type="project" value="InterPro"/>
</dbReference>
<proteinExistence type="predicted"/>
<evidence type="ECO:0000313" key="3">
    <source>
        <dbReference type="Proteomes" id="UP000035740"/>
    </source>
</evidence>
<gene>
    <name evidence="2" type="ORF">BVRB_4g084370</name>
</gene>
<sequence length="59" mass="6471">METLNDLMAASDVISLHCALTDETVQIINAECLQNIKPGAYLVNTGSSQLLDDLQLYFL</sequence>
<reference evidence="2 3" key="1">
    <citation type="journal article" date="2014" name="Nature">
        <title>The genome of the recently domesticated crop plant sugar beet (Beta vulgaris).</title>
        <authorList>
            <person name="Dohm J.C."/>
            <person name="Minoche A.E."/>
            <person name="Holtgrawe D."/>
            <person name="Capella-Gutierrez S."/>
            <person name="Zakrzewski F."/>
            <person name="Tafer H."/>
            <person name="Rupp O."/>
            <person name="Sorensen T.R."/>
            <person name="Stracke R."/>
            <person name="Reinhardt R."/>
            <person name="Goesmann A."/>
            <person name="Kraft T."/>
            <person name="Schulz B."/>
            <person name="Stadler P.F."/>
            <person name="Schmidt T."/>
            <person name="Gabaldon T."/>
            <person name="Lehrach H."/>
            <person name="Weisshaar B."/>
            <person name="Himmelbauer H."/>
        </authorList>
    </citation>
    <scope>NUCLEOTIDE SEQUENCE [LARGE SCALE GENOMIC DNA]</scope>
    <source>
        <tissue evidence="2">Taproot</tissue>
    </source>
</reference>
<evidence type="ECO:0000259" key="1">
    <source>
        <dbReference type="Pfam" id="PF02826"/>
    </source>
</evidence>
<dbReference type="Gene3D" id="3.40.50.720">
    <property type="entry name" value="NAD(P)-binding Rossmann-like Domain"/>
    <property type="match status" value="1"/>
</dbReference>
<name>A0A0J8FBY0_BETVV</name>
<dbReference type="OrthoDB" id="1695874at2759"/>
<dbReference type="InterPro" id="IPR045015">
    <property type="entry name" value="AN-like"/>
</dbReference>